<dbReference type="EMBL" id="PDCN02000004">
    <property type="protein sequence ID" value="PIB76514.1"/>
    <property type="molecule type" value="Genomic_DNA"/>
</dbReference>
<proteinExistence type="predicted"/>
<dbReference type="STRING" id="85968.GCA_900073015_03570"/>
<evidence type="ECO:0000256" key="1">
    <source>
        <dbReference type="SAM" id="MobiDB-lite"/>
    </source>
</evidence>
<feature type="region of interest" description="Disordered" evidence="1">
    <location>
        <begin position="13"/>
        <end position="61"/>
    </location>
</feature>
<evidence type="ECO:0000256" key="2">
    <source>
        <dbReference type="SAM" id="SignalP"/>
    </source>
</evidence>
<sequence>MLGASALLAATVSAGSAGADPEPTPAPGPPPGPVAEDTAAQDTAAAPENTDGPKTVIDSDGTFRVGADIVPGTYASQGPRDGVACYWKRIGGPNGDEILDNALTKKPQVVRIEATDLSFKTNECQTWTLTDQQPQQPGAGGLLIGLADITARLGSAPKPGN</sequence>
<dbReference type="OrthoDB" id="166978at2"/>
<feature type="chain" id="PRO_5013572946" description="Lipoprotein" evidence="2">
    <location>
        <begin position="20"/>
        <end position="161"/>
    </location>
</feature>
<organism evidence="3 4">
    <name type="scientific">Mycolicibacterium brumae</name>
    <dbReference type="NCBI Taxonomy" id="85968"/>
    <lineage>
        <taxon>Bacteria</taxon>
        <taxon>Bacillati</taxon>
        <taxon>Actinomycetota</taxon>
        <taxon>Actinomycetes</taxon>
        <taxon>Mycobacteriales</taxon>
        <taxon>Mycobacteriaceae</taxon>
        <taxon>Mycolicibacterium</taxon>
    </lineage>
</organism>
<name>A0A2G5PEZ8_9MYCO</name>
<evidence type="ECO:0000313" key="3">
    <source>
        <dbReference type="EMBL" id="PIB76514.1"/>
    </source>
</evidence>
<keyword evidence="4" id="KW-1185">Reference proteome</keyword>
<protein>
    <recommendedName>
        <fullName evidence="5">Lipoprotein</fullName>
    </recommendedName>
</protein>
<reference evidence="3 4" key="1">
    <citation type="journal article" date="2017" name="Infect. Genet. Evol.">
        <title>The new phylogeny of the genus Mycobacterium: The old and the news.</title>
        <authorList>
            <person name="Tortoli E."/>
            <person name="Fedrizzi T."/>
            <person name="Meehan C.J."/>
            <person name="Trovato A."/>
            <person name="Grottola A."/>
            <person name="Giacobazzi E."/>
            <person name="Serpini G.F."/>
            <person name="Tagliazucchi S."/>
            <person name="Fabio A."/>
            <person name="Bettua C."/>
            <person name="Bertorelli R."/>
            <person name="Frascaro F."/>
            <person name="De Sanctis V."/>
            <person name="Pecorari M."/>
            <person name="Jousson O."/>
            <person name="Segata N."/>
            <person name="Cirillo D.M."/>
        </authorList>
    </citation>
    <scope>NUCLEOTIDE SEQUENCE [LARGE SCALE GENOMIC DNA]</scope>
    <source>
        <strain evidence="3 4">CIP1034565</strain>
    </source>
</reference>
<keyword evidence="2" id="KW-0732">Signal</keyword>
<dbReference type="AlphaFoldDB" id="A0A2G5PEZ8"/>
<gene>
    <name evidence="3" type="ORF">CQY22_005170</name>
</gene>
<feature type="compositionally biased region" description="Pro residues" evidence="1">
    <location>
        <begin position="22"/>
        <end position="33"/>
    </location>
</feature>
<evidence type="ECO:0000313" key="4">
    <source>
        <dbReference type="Proteomes" id="UP000230551"/>
    </source>
</evidence>
<dbReference type="Proteomes" id="UP000230551">
    <property type="component" value="Unassembled WGS sequence"/>
</dbReference>
<feature type="compositionally biased region" description="Low complexity" evidence="1">
    <location>
        <begin position="34"/>
        <end position="46"/>
    </location>
</feature>
<evidence type="ECO:0008006" key="5">
    <source>
        <dbReference type="Google" id="ProtNLM"/>
    </source>
</evidence>
<accession>A0A2G5PEZ8</accession>
<comment type="caution">
    <text evidence="3">The sequence shown here is derived from an EMBL/GenBank/DDBJ whole genome shotgun (WGS) entry which is preliminary data.</text>
</comment>
<feature type="signal peptide" evidence="2">
    <location>
        <begin position="1"/>
        <end position="19"/>
    </location>
</feature>